<keyword evidence="2" id="KW-1185">Reference proteome</keyword>
<reference evidence="1 2" key="1">
    <citation type="journal article" date="2018" name="New Phytol.">
        <title>Phylogenomics of Endogonaceae and evolution of mycorrhizas within Mucoromycota.</title>
        <authorList>
            <person name="Chang Y."/>
            <person name="Desiro A."/>
            <person name="Na H."/>
            <person name="Sandor L."/>
            <person name="Lipzen A."/>
            <person name="Clum A."/>
            <person name="Barry K."/>
            <person name="Grigoriev I.V."/>
            <person name="Martin F.M."/>
            <person name="Stajich J.E."/>
            <person name="Smith M.E."/>
            <person name="Bonito G."/>
            <person name="Spatafora J.W."/>
        </authorList>
    </citation>
    <scope>NUCLEOTIDE SEQUENCE [LARGE SCALE GENOMIC DNA]</scope>
    <source>
        <strain evidence="1 2">GMNB39</strain>
    </source>
</reference>
<sequence length="87" mass="9818">MGLPAVETGRKHVKGARAILYVTTRALIGHMQRKKKEPIVRHSGGKILTLKQPCISTTWWGKQTPIGARLTLPYSQLVFFFLKKKFG</sequence>
<protein>
    <submittedName>
        <fullName evidence="1">Uncharacterized protein</fullName>
    </submittedName>
</protein>
<dbReference type="EMBL" id="RBNI01011576">
    <property type="protein sequence ID" value="RUP43152.1"/>
    <property type="molecule type" value="Genomic_DNA"/>
</dbReference>
<accession>A0A433CX49</accession>
<evidence type="ECO:0000313" key="1">
    <source>
        <dbReference type="EMBL" id="RUP43152.1"/>
    </source>
</evidence>
<organism evidence="1 2">
    <name type="scientific">Jimgerdemannia flammicorona</name>
    <dbReference type="NCBI Taxonomy" id="994334"/>
    <lineage>
        <taxon>Eukaryota</taxon>
        <taxon>Fungi</taxon>
        <taxon>Fungi incertae sedis</taxon>
        <taxon>Mucoromycota</taxon>
        <taxon>Mucoromycotina</taxon>
        <taxon>Endogonomycetes</taxon>
        <taxon>Endogonales</taxon>
        <taxon>Endogonaceae</taxon>
        <taxon>Jimgerdemannia</taxon>
    </lineage>
</organism>
<comment type="caution">
    <text evidence="1">The sequence shown here is derived from an EMBL/GenBank/DDBJ whole genome shotgun (WGS) entry which is preliminary data.</text>
</comment>
<dbReference type="AlphaFoldDB" id="A0A433CX49"/>
<proteinExistence type="predicted"/>
<dbReference type="Proteomes" id="UP000268093">
    <property type="component" value="Unassembled WGS sequence"/>
</dbReference>
<gene>
    <name evidence="1" type="ORF">BC936DRAFT_137542</name>
</gene>
<evidence type="ECO:0000313" key="2">
    <source>
        <dbReference type="Proteomes" id="UP000268093"/>
    </source>
</evidence>
<name>A0A433CX49_9FUNG</name>